<feature type="transmembrane region" description="Helical" evidence="7">
    <location>
        <begin position="21"/>
        <end position="44"/>
    </location>
</feature>
<gene>
    <name evidence="10" type="ordered locus">Bsel_0668</name>
</gene>
<keyword evidence="5 7" id="KW-1133">Transmembrane helix</keyword>
<keyword evidence="6 7" id="KW-0472">Membrane</keyword>
<keyword evidence="11" id="KW-1185">Reference proteome</keyword>
<dbReference type="AlphaFoldDB" id="D6XYP5"/>
<dbReference type="Pfam" id="PF00005">
    <property type="entry name" value="ABC_tran"/>
    <property type="match status" value="1"/>
</dbReference>
<dbReference type="PANTHER" id="PTHR43394:SF1">
    <property type="entry name" value="ATP-BINDING CASSETTE SUB-FAMILY B MEMBER 10, MITOCHONDRIAL"/>
    <property type="match status" value="1"/>
</dbReference>
<sequence>MKDLQMITALMLKEKKDLFKSVLYGVLAALGAVALFANSGYLISAAAVTNAFYVLTISIALLKLFSVSRAVFRYFERMVSHRATFTMLGRFRVHFFEKLAPLAPSLSTSFRSGDLLSRVTGDVESLQNYFLRVVYPPVAAAVTFLITVIFTFLFSWQIALLLLGGLVLTSALIPYVYALRQKRTASLIRERRATLTEEVTELYQGQEEWLIHNLLDEKKKKTLDASEELIAAQRKEQKTLLQNQSVNQAVTFIVSVLILTTGAFLAAEGGLNAIFLAMLVMVSLTVFENAAPMATVPVYAEDNQTAGRRLNEATSALPPEEGDALPEGGASSLSLDGVRLAFDEAHAAALDHVDAEMPKGSVTVLVGASGSGKSSVLHLLLGMHQADDGTVSWNGRRIHEYTFESLYENSNIALQDAHFFAGTIRDNLLLANGEAKDADMQKALGDVALTAFTLDDAVDEQGKNLSGGERQRLAFARLLLREASNWFLDEPFSSLDPAMERSMYDLLRERSKGDTVVLVSHRLTGLEEADQIIVMDEGKVAESGTYDELMNRSGIFRQLKEIEQSVFLSRS</sequence>
<dbReference type="STRING" id="439292.Bsel_0668"/>
<evidence type="ECO:0000256" key="7">
    <source>
        <dbReference type="SAM" id="Phobius"/>
    </source>
</evidence>
<dbReference type="KEGG" id="bse:Bsel_0668"/>
<dbReference type="Pfam" id="PF00664">
    <property type="entry name" value="ABC_membrane"/>
    <property type="match status" value="1"/>
</dbReference>
<dbReference type="SMART" id="SM00382">
    <property type="entry name" value="AAA"/>
    <property type="match status" value="1"/>
</dbReference>
<dbReference type="PROSITE" id="PS00211">
    <property type="entry name" value="ABC_TRANSPORTER_1"/>
    <property type="match status" value="1"/>
</dbReference>
<evidence type="ECO:0000256" key="2">
    <source>
        <dbReference type="ARBA" id="ARBA00022692"/>
    </source>
</evidence>
<dbReference type="InterPro" id="IPR003439">
    <property type="entry name" value="ABC_transporter-like_ATP-bd"/>
</dbReference>
<dbReference type="InterPro" id="IPR027417">
    <property type="entry name" value="P-loop_NTPase"/>
</dbReference>
<dbReference type="GO" id="GO:0015421">
    <property type="term" value="F:ABC-type oligopeptide transporter activity"/>
    <property type="evidence" value="ECO:0007669"/>
    <property type="project" value="TreeGrafter"/>
</dbReference>
<dbReference type="GO" id="GO:0034775">
    <property type="term" value="P:glutathione transmembrane transport"/>
    <property type="evidence" value="ECO:0007669"/>
    <property type="project" value="InterPro"/>
</dbReference>
<feature type="domain" description="ABC transporter" evidence="8">
    <location>
        <begin position="333"/>
        <end position="562"/>
    </location>
</feature>
<evidence type="ECO:0000313" key="10">
    <source>
        <dbReference type="EMBL" id="ADH98203.1"/>
    </source>
</evidence>
<dbReference type="GO" id="GO:0005886">
    <property type="term" value="C:plasma membrane"/>
    <property type="evidence" value="ECO:0007669"/>
    <property type="project" value="UniProtKB-SubCell"/>
</dbReference>
<evidence type="ECO:0000256" key="5">
    <source>
        <dbReference type="ARBA" id="ARBA00022989"/>
    </source>
</evidence>
<dbReference type="OrthoDB" id="9802264at2"/>
<dbReference type="InterPro" id="IPR036640">
    <property type="entry name" value="ABC1_TM_sf"/>
</dbReference>
<dbReference type="HOGENOM" id="CLU_000604_84_9_9"/>
<dbReference type="Proteomes" id="UP000000271">
    <property type="component" value="Chromosome"/>
</dbReference>
<feature type="domain" description="ABC transmembrane type-1" evidence="9">
    <location>
        <begin position="21"/>
        <end position="288"/>
    </location>
</feature>
<dbReference type="EMBL" id="CP001791">
    <property type="protein sequence ID" value="ADH98203.1"/>
    <property type="molecule type" value="Genomic_DNA"/>
</dbReference>
<dbReference type="InterPro" id="IPR011527">
    <property type="entry name" value="ABC1_TM_dom"/>
</dbReference>
<evidence type="ECO:0000313" key="11">
    <source>
        <dbReference type="Proteomes" id="UP000000271"/>
    </source>
</evidence>
<keyword evidence="4" id="KW-0067">ATP-binding</keyword>
<dbReference type="GO" id="GO:0016887">
    <property type="term" value="F:ATP hydrolysis activity"/>
    <property type="evidence" value="ECO:0007669"/>
    <property type="project" value="InterPro"/>
</dbReference>
<keyword evidence="3" id="KW-0547">Nucleotide-binding</keyword>
<feature type="transmembrane region" description="Helical" evidence="7">
    <location>
        <begin position="133"/>
        <end position="154"/>
    </location>
</feature>
<feature type="transmembrane region" description="Helical" evidence="7">
    <location>
        <begin position="160"/>
        <end position="179"/>
    </location>
</feature>
<dbReference type="GO" id="GO:0005524">
    <property type="term" value="F:ATP binding"/>
    <property type="evidence" value="ECO:0007669"/>
    <property type="project" value="UniProtKB-KW"/>
</dbReference>
<protein>
    <submittedName>
        <fullName evidence="10">ABC transporter, CydDC cysteine exporter (CydDC-E) family, permease/ATP-binding protein CydC</fullName>
    </submittedName>
</protein>
<keyword evidence="2 7" id="KW-0812">Transmembrane</keyword>
<dbReference type="Gene3D" id="3.40.50.300">
    <property type="entry name" value="P-loop containing nucleotide triphosphate hydrolases"/>
    <property type="match status" value="1"/>
</dbReference>
<reference evidence="10" key="1">
    <citation type="submission" date="2009-10" db="EMBL/GenBank/DDBJ databases">
        <title>Complete sequence of Bacillus selenitireducens MLS10.</title>
        <authorList>
            <consortium name="US DOE Joint Genome Institute"/>
            <person name="Lucas S."/>
            <person name="Copeland A."/>
            <person name="Lapidus A."/>
            <person name="Glavina del Rio T."/>
            <person name="Dalin E."/>
            <person name="Tice H."/>
            <person name="Bruce D."/>
            <person name="Goodwin L."/>
            <person name="Pitluck S."/>
            <person name="Sims D."/>
            <person name="Brettin T."/>
            <person name="Detter J.C."/>
            <person name="Han C."/>
            <person name="Larimer F."/>
            <person name="Land M."/>
            <person name="Hauser L."/>
            <person name="Kyrpides N."/>
            <person name="Ovchinnikova G."/>
            <person name="Stolz J."/>
        </authorList>
    </citation>
    <scope>NUCLEOTIDE SEQUENCE [LARGE SCALE GENOMIC DNA]</scope>
    <source>
        <strain evidence="10">MLS10</strain>
    </source>
</reference>
<evidence type="ECO:0000256" key="3">
    <source>
        <dbReference type="ARBA" id="ARBA00022741"/>
    </source>
</evidence>
<dbReference type="eggNOG" id="COG4987">
    <property type="taxonomic scope" value="Bacteria"/>
</dbReference>
<dbReference type="InterPro" id="IPR039421">
    <property type="entry name" value="Type_1_exporter"/>
</dbReference>
<dbReference type="InterPro" id="IPR014223">
    <property type="entry name" value="ABC_CydC/D"/>
</dbReference>
<proteinExistence type="predicted"/>
<dbReference type="PROSITE" id="PS50929">
    <property type="entry name" value="ABC_TM1F"/>
    <property type="match status" value="1"/>
</dbReference>
<dbReference type="InterPro" id="IPR003593">
    <property type="entry name" value="AAA+_ATPase"/>
</dbReference>
<feature type="transmembrane region" description="Helical" evidence="7">
    <location>
        <begin position="50"/>
        <end position="72"/>
    </location>
</feature>
<evidence type="ECO:0000256" key="6">
    <source>
        <dbReference type="ARBA" id="ARBA00023136"/>
    </source>
</evidence>
<feature type="transmembrane region" description="Helical" evidence="7">
    <location>
        <begin position="249"/>
        <end position="267"/>
    </location>
</feature>
<evidence type="ECO:0000256" key="1">
    <source>
        <dbReference type="ARBA" id="ARBA00004651"/>
    </source>
</evidence>
<dbReference type="PANTHER" id="PTHR43394">
    <property type="entry name" value="ATP-DEPENDENT PERMEASE MDL1, MITOCHONDRIAL"/>
    <property type="match status" value="1"/>
</dbReference>
<dbReference type="InterPro" id="IPR017871">
    <property type="entry name" value="ABC_transporter-like_CS"/>
</dbReference>
<dbReference type="SUPFAM" id="SSF90123">
    <property type="entry name" value="ABC transporter transmembrane region"/>
    <property type="match status" value="1"/>
</dbReference>
<comment type="subcellular location">
    <subcellularLocation>
        <location evidence="1">Cell membrane</location>
        <topology evidence="1">Multi-pass membrane protein</topology>
    </subcellularLocation>
</comment>
<dbReference type="SUPFAM" id="SSF52540">
    <property type="entry name" value="P-loop containing nucleoside triphosphate hydrolases"/>
    <property type="match status" value="1"/>
</dbReference>
<dbReference type="CDD" id="cd18585">
    <property type="entry name" value="ABC_6TM_CydC"/>
    <property type="match status" value="1"/>
</dbReference>
<evidence type="ECO:0000256" key="4">
    <source>
        <dbReference type="ARBA" id="ARBA00022840"/>
    </source>
</evidence>
<evidence type="ECO:0000259" key="8">
    <source>
        <dbReference type="PROSITE" id="PS50893"/>
    </source>
</evidence>
<dbReference type="PROSITE" id="PS50893">
    <property type="entry name" value="ABC_TRANSPORTER_2"/>
    <property type="match status" value="1"/>
</dbReference>
<accession>D6XYP5</accession>
<organism evidence="10 11">
    <name type="scientific">Bacillus selenitireducens (strain ATCC 700615 / DSM 15326 / MLS10)</name>
    <dbReference type="NCBI Taxonomy" id="439292"/>
    <lineage>
        <taxon>Bacteria</taxon>
        <taxon>Bacillati</taxon>
        <taxon>Bacillota</taxon>
        <taxon>Bacilli</taxon>
        <taxon>Bacillales</taxon>
        <taxon>Bacillaceae</taxon>
        <taxon>Salisediminibacterium</taxon>
    </lineage>
</organism>
<dbReference type="RefSeq" id="WP_013171632.1">
    <property type="nucleotide sequence ID" value="NC_014219.1"/>
</dbReference>
<evidence type="ECO:0000259" key="9">
    <source>
        <dbReference type="PROSITE" id="PS50929"/>
    </source>
</evidence>
<name>D6XYP5_BACIE</name>
<dbReference type="NCBIfam" id="TIGR02868">
    <property type="entry name" value="CydC"/>
    <property type="match status" value="1"/>
</dbReference>
<dbReference type="CDD" id="cd03228">
    <property type="entry name" value="ABCC_MRP_Like"/>
    <property type="match status" value="1"/>
</dbReference>
<dbReference type="GO" id="GO:0045454">
    <property type="term" value="P:cell redox homeostasis"/>
    <property type="evidence" value="ECO:0007669"/>
    <property type="project" value="InterPro"/>
</dbReference>
<dbReference type="Gene3D" id="1.20.1560.10">
    <property type="entry name" value="ABC transporter type 1, transmembrane domain"/>
    <property type="match status" value="1"/>
</dbReference>